<evidence type="ECO:0000259" key="5">
    <source>
        <dbReference type="Pfam" id="PF00460"/>
    </source>
</evidence>
<comment type="subcellular location">
    <subcellularLocation>
        <location evidence="1 4">Bacterial flagellum basal body</location>
    </subcellularLocation>
</comment>
<evidence type="ECO:0000256" key="2">
    <source>
        <dbReference type="ARBA" id="ARBA00009677"/>
    </source>
</evidence>
<dbReference type="EMBL" id="LNAM01000001">
    <property type="protein sequence ID" value="KSV60682.1"/>
    <property type="molecule type" value="Genomic_DNA"/>
</dbReference>
<dbReference type="Pfam" id="PF06429">
    <property type="entry name" value="Flg_bbr_C"/>
    <property type="match status" value="1"/>
</dbReference>
<organism evidence="8 9">
    <name type="scientific">Acetivibrio ethanolgignens</name>
    <dbReference type="NCBI Taxonomy" id="290052"/>
    <lineage>
        <taxon>Bacteria</taxon>
        <taxon>Bacillati</taxon>
        <taxon>Bacillota</taxon>
        <taxon>Clostridia</taxon>
        <taxon>Eubacteriales</taxon>
        <taxon>Oscillospiraceae</taxon>
        <taxon>Acetivibrio</taxon>
    </lineage>
</organism>
<reference evidence="8 9" key="1">
    <citation type="submission" date="2015-11" db="EMBL/GenBank/DDBJ databases">
        <title>Butyribacter intestini gen. nov., sp. nov., a butyric acid-producing bacterium of the family Lachnospiraceae isolated from the human faeces.</title>
        <authorList>
            <person name="Zou Y."/>
            <person name="Xue W."/>
            <person name="Luo G."/>
            <person name="Lv M."/>
        </authorList>
    </citation>
    <scope>NUCLEOTIDE SEQUENCE [LARGE SCALE GENOMIC DNA]</scope>
    <source>
        <strain evidence="8 9">ACET-33324</strain>
    </source>
</reference>
<dbReference type="GO" id="GO:0009425">
    <property type="term" value="C:bacterial-type flagellum basal body"/>
    <property type="evidence" value="ECO:0007669"/>
    <property type="project" value="UniProtKB-SubCell"/>
</dbReference>
<dbReference type="Proteomes" id="UP000054874">
    <property type="component" value="Unassembled WGS sequence"/>
</dbReference>
<dbReference type="InterPro" id="IPR010930">
    <property type="entry name" value="Flg_bb/hook_C_dom"/>
</dbReference>
<dbReference type="SUPFAM" id="SSF117143">
    <property type="entry name" value="Flagellar hook protein flgE"/>
    <property type="match status" value="1"/>
</dbReference>
<feature type="domain" description="Flagellar basal-body/hook protein C-terminal" evidence="6">
    <location>
        <begin position="450"/>
        <end position="494"/>
    </location>
</feature>
<evidence type="ECO:0000259" key="7">
    <source>
        <dbReference type="Pfam" id="PF22692"/>
    </source>
</evidence>
<dbReference type="InterPro" id="IPR019776">
    <property type="entry name" value="Flagellar_basal_body_rod_CS"/>
</dbReference>
<sequence>MMRSLFSGVSGLKVHQTKMDVIGNNIANVNTVGFKGSSVNFSDVFYQTTQYATGPNAATGAAGRNAMQIGLGSNLASITASITQTGGSQRTDNPFDVMINGDAFFIVNSGGTNYFTKNGAFNIDAAGTLCTSTGANVMGWQVDKDGNIVKAAVSPLKIMAPENLYAEPELTTATYLSGNIDQMDPQLLSADGLPVQVSFFDNLGNSYTAKLKVTAKAGAGAPAKPSAEEAKKGNYTVSLVDIVDSSDSSIFKAGGVAAGGAKLKFGGKDLNVNANGTIPDNAVDLAFNPSNGSFKSIGANNDGGFPNSMKLTIETTGTVPGVFDKIITDPDGKQTKDAEYKGIDIDFSSLTMYATSGTSKIEPTKGSLDGKGAGLPVGNMTGVSIDTNGKIFGSYDNGTKKLLGQLAVTTFANPSGLEAVGDSMFAETQNSGSFDGVGQDPTQGGGKLSTGVLEMSNVDLSSEFTQMITTQRGFQANSRIITTSDTLLEELINLKR</sequence>
<evidence type="ECO:0000256" key="3">
    <source>
        <dbReference type="ARBA" id="ARBA00023143"/>
    </source>
</evidence>
<dbReference type="GO" id="GO:0009424">
    <property type="term" value="C:bacterial-type flagellum hook"/>
    <property type="evidence" value="ECO:0007669"/>
    <property type="project" value="TreeGrafter"/>
</dbReference>
<dbReference type="InterPro" id="IPR020013">
    <property type="entry name" value="Flagellar_FlgE/F/G"/>
</dbReference>
<keyword evidence="9" id="KW-1185">Reference proteome</keyword>
<gene>
    <name evidence="8" type="ORF">ASU35_00495</name>
</gene>
<dbReference type="InterPro" id="IPR053967">
    <property type="entry name" value="LlgE_F_G-like_D1"/>
</dbReference>
<dbReference type="InterPro" id="IPR001444">
    <property type="entry name" value="Flag_bb_rod_N"/>
</dbReference>
<accession>A0A0V8QJW7</accession>
<feature type="domain" description="Flagellar basal body rod protein N-terminal" evidence="5">
    <location>
        <begin position="8"/>
        <end position="35"/>
    </location>
</feature>
<evidence type="ECO:0000313" key="9">
    <source>
        <dbReference type="Proteomes" id="UP000054874"/>
    </source>
</evidence>
<evidence type="ECO:0000259" key="6">
    <source>
        <dbReference type="Pfam" id="PF06429"/>
    </source>
</evidence>
<dbReference type="AlphaFoldDB" id="A0A0V8QJW7"/>
<dbReference type="STRING" id="290052.ASU35_00495"/>
<evidence type="ECO:0000313" key="8">
    <source>
        <dbReference type="EMBL" id="KSV60682.1"/>
    </source>
</evidence>
<feature type="domain" description="Flagellar hook protein FlgE/F/G-like D1" evidence="7">
    <location>
        <begin position="98"/>
        <end position="147"/>
    </location>
</feature>
<name>A0A0V8QJW7_9FIRM</name>
<dbReference type="Pfam" id="PF22692">
    <property type="entry name" value="LlgE_F_G_D1"/>
    <property type="match status" value="1"/>
</dbReference>
<dbReference type="NCBIfam" id="TIGR03506">
    <property type="entry name" value="FlgEFG_subfam"/>
    <property type="match status" value="2"/>
</dbReference>
<dbReference type="PANTHER" id="PTHR30435:SF1">
    <property type="entry name" value="FLAGELLAR HOOK PROTEIN FLGE"/>
    <property type="match status" value="1"/>
</dbReference>
<evidence type="ECO:0000256" key="4">
    <source>
        <dbReference type="RuleBase" id="RU362116"/>
    </source>
</evidence>
<comment type="caution">
    <text evidence="8">The sequence shown here is derived from an EMBL/GenBank/DDBJ whole genome shotgun (WGS) entry which is preliminary data.</text>
</comment>
<keyword evidence="3 4" id="KW-0975">Bacterial flagellum</keyword>
<dbReference type="PANTHER" id="PTHR30435">
    <property type="entry name" value="FLAGELLAR PROTEIN"/>
    <property type="match status" value="1"/>
</dbReference>
<dbReference type="InterPro" id="IPR037925">
    <property type="entry name" value="FlgE/F/G-like"/>
</dbReference>
<protein>
    <recommendedName>
        <fullName evidence="4">Flagellar hook protein FlgE</fullName>
    </recommendedName>
</protein>
<dbReference type="RefSeq" id="WP_058351161.1">
    <property type="nucleotide sequence ID" value="NZ_CABMMD010000001.1"/>
</dbReference>
<comment type="similarity">
    <text evidence="2 4">Belongs to the flagella basal body rod proteins family.</text>
</comment>
<dbReference type="GO" id="GO:0005829">
    <property type="term" value="C:cytosol"/>
    <property type="evidence" value="ECO:0007669"/>
    <property type="project" value="TreeGrafter"/>
</dbReference>
<dbReference type="PROSITE" id="PS00588">
    <property type="entry name" value="FLAGELLA_BB_ROD"/>
    <property type="match status" value="1"/>
</dbReference>
<evidence type="ECO:0000256" key="1">
    <source>
        <dbReference type="ARBA" id="ARBA00004117"/>
    </source>
</evidence>
<dbReference type="OrthoDB" id="9804559at2"/>
<comment type="function">
    <text evidence="4">A flexible structure which links the flagellar filament to the drive apparatus in the basal body.</text>
</comment>
<dbReference type="GO" id="GO:0071978">
    <property type="term" value="P:bacterial-type flagellum-dependent swarming motility"/>
    <property type="evidence" value="ECO:0007669"/>
    <property type="project" value="TreeGrafter"/>
</dbReference>
<dbReference type="Pfam" id="PF00460">
    <property type="entry name" value="Flg_bb_rod"/>
    <property type="match status" value="1"/>
</dbReference>
<proteinExistence type="inferred from homology"/>